<evidence type="ECO:0000313" key="1">
    <source>
        <dbReference type="EMBL" id="KIL31295.1"/>
    </source>
</evidence>
<reference evidence="1 2" key="1">
    <citation type="submission" date="2014-11" db="EMBL/GenBank/DDBJ databases">
        <title>Draft Genome Sequences of Nine Bacillus subtilis Strains that Form Spores with High Heat-Resistance.</title>
        <authorList>
            <person name="Krawcyk A.O."/>
            <person name="Berendsen E.M."/>
            <person name="de Jong A."/>
            <person name="Holsappel S."/>
            <person name="Eijlander R.T."/>
            <person name="Wells-Bennik M."/>
            <person name="Kuipers O.P."/>
        </authorList>
    </citation>
    <scope>NUCLEOTIDE SEQUENCE [LARGE SCALE GENOMIC DNA]</scope>
    <source>
        <strain evidence="1 2">B4067</strain>
    </source>
</reference>
<organism evidence="1 2">
    <name type="scientific">Bacillus subtilis subsp. subtilis</name>
    <dbReference type="NCBI Taxonomy" id="135461"/>
    <lineage>
        <taxon>Bacteria</taxon>
        <taxon>Bacillati</taxon>
        <taxon>Bacillota</taxon>
        <taxon>Bacilli</taxon>
        <taxon>Bacillales</taxon>
        <taxon>Bacillaceae</taxon>
        <taxon>Bacillus</taxon>
    </lineage>
</organism>
<sequence>MENRSAFYNFFEDCWKNGTVLTIELKTHVQKERITQAEFDEITALERGNAYPDKTE</sequence>
<proteinExistence type="predicted"/>
<dbReference type="AlphaFoldDB" id="A0ABD3ZT44"/>
<comment type="caution">
    <text evidence="1">The sequence shown here is derived from an EMBL/GenBank/DDBJ whole genome shotgun (WGS) entry which is preliminary data.</text>
</comment>
<evidence type="ECO:0008006" key="3">
    <source>
        <dbReference type="Google" id="ProtNLM"/>
    </source>
</evidence>
<accession>A0ABD3ZT44</accession>
<protein>
    <recommendedName>
        <fullName evidence="3">XkdX family protein</fullName>
    </recommendedName>
</protein>
<gene>
    <name evidence="1" type="ORF">B4067_2888</name>
</gene>
<dbReference type="Proteomes" id="UP000031970">
    <property type="component" value="Unassembled WGS sequence"/>
</dbReference>
<dbReference type="RefSeq" id="WP_095045973.1">
    <property type="nucleotide sequence ID" value="NZ_JSXS01000063.1"/>
</dbReference>
<evidence type="ECO:0000313" key="2">
    <source>
        <dbReference type="Proteomes" id="UP000031970"/>
    </source>
</evidence>
<dbReference type="EMBL" id="JSXS01000063">
    <property type="protein sequence ID" value="KIL31295.1"/>
    <property type="molecule type" value="Genomic_DNA"/>
</dbReference>
<name>A0ABD3ZT44_BACIU</name>